<feature type="signal peptide" evidence="1">
    <location>
        <begin position="1"/>
        <end position="29"/>
    </location>
</feature>
<evidence type="ECO:0008006" key="4">
    <source>
        <dbReference type="Google" id="ProtNLM"/>
    </source>
</evidence>
<feature type="chain" id="PRO_5043359325" description="Secreted protein" evidence="1">
    <location>
        <begin position="30"/>
        <end position="126"/>
    </location>
</feature>
<gene>
    <name evidence="2" type="ORF">MEUPH1_LOCUS9348</name>
</gene>
<dbReference type="AlphaFoldDB" id="A0AAV0WBU4"/>
<dbReference type="EMBL" id="CARXXK010000002">
    <property type="protein sequence ID" value="CAI6353200.1"/>
    <property type="molecule type" value="Genomic_DNA"/>
</dbReference>
<reference evidence="2 3" key="1">
    <citation type="submission" date="2023-01" db="EMBL/GenBank/DDBJ databases">
        <authorList>
            <person name="Whitehead M."/>
        </authorList>
    </citation>
    <scope>NUCLEOTIDE SEQUENCE [LARGE SCALE GENOMIC DNA]</scope>
</reference>
<keyword evidence="3" id="KW-1185">Reference proteome</keyword>
<evidence type="ECO:0000313" key="2">
    <source>
        <dbReference type="EMBL" id="CAI6353200.1"/>
    </source>
</evidence>
<organism evidence="2 3">
    <name type="scientific">Macrosiphum euphorbiae</name>
    <name type="common">potato aphid</name>
    <dbReference type="NCBI Taxonomy" id="13131"/>
    <lineage>
        <taxon>Eukaryota</taxon>
        <taxon>Metazoa</taxon>
        <taxon>Ecdysozoa</taxon>
        <taxon>Arthropoda</taxon>
        <taxon>Hexapoda</taxon>
        <taxon>Insecta</taxon>
        <taxon>Pterygota</taxon>
        <taxon>Neoptera</taxon>
        <taxon>Paraneoptera</taxon>
        <taxon>Hemiptera</taxon>
        <taxon>Sternorrhyncha</taxon>
        <taxon>Aphidomorpha</taxon>
        <taxon>Aphidoidea</taxon>
        <taxon>Aphididae</taxon>
        <taxon>Macrosiphini</taxon>
        <taxon>Macrosiphum</taxon>
    </lineage>
</organism>
<accession>A0AAV0WBU4</accession>
<sequence>MTCLNQYYTKHMIVYLLVACLFQVGAGRAAPDPQTISVDVPDTSYMESIFGGLTSRARSMANRVASAYSDSAEVAAESGKNMVAFLHKMNESAVNFGTSAANRMGQMVKNGGRSWSGLLSGLFSSE</sequence>
<dbReference type="Proteomes" id="UP001160148">
    <property type="component" value="Unassembled WGS sequence"/>
</dbReference>
<protein>
    <recommendedName>
        <fullName evidence="4">Secreted protein</fullName>
    </recommendedName>
</protein>
<comment type="caution">
    <text evidence="2">The sequence shown here is derived from an EMBL/GenBank/DDBJ whole genome shotgun (WGS) entry which is preliminary data.</text>
</comment>
<keyword evidence="1" id="KW-0732">Signal</keyword>
<proteinExistence type="predicted"/>
<name>A0AAV0WBU4_9HEMI</name>
<evidence type="ECO:0000313" key="3">
    <source>
        <dbReference type="Proteomes" id="UP001160148"/>
    </source>
</evidence>
<evidence type="ECO:0000256" key="1">
    <source>
        <dbReference type="SAM" id="SignalP"/>
    </source>
</evidence>